<name>A0A2K8SRB4_9NOSO</name>
<evidence type="ECO:0000259" key="1">
    <source>
        <dbReference type="Pfam" id="PF03235"/>
    </source>
</evidence>
<dbReference type="Proteomes" id="UP000232003">
    <property type="component" value="Chromosome"/>
</dbReference>
<gene>
    <name evidence="2" type="ORF">COO91_03889</name>
</gene>
<dbReference type="PANTHER" id="PTHR39639:SF1">
    <property type="entry name" value="DUF262 DOMAIN-CONTAINING PROTEIN"/>
    <property type="match status" value="1"/>
</dbReference>
<reference evidence="2 3" key="1">
    <citation type="submission" date="2017-11" db="EMBL/GenBank/DDBJ databases">
        <title>Complete genome of a free-living desiccation-tolerant cyanobacterium and its photosynthetic adaptation to extreme terrestrial habitat.</title>
        <authorList>
            <person name="Shang J."/>
        </authorList>
    </citation>
    <scope>NUCLEOTIDE SEQUENCE [LARGE SCALE GENOMIC DNA]</scope>
    <source>
        <strain evidence="2 3">CCNUN1</strain>
    </source>
</reference>
<keyword evidence="3" id="KW-1185">Reference proteome</keyword>
<dbReference type="PANTHER" id="PTHR39639">
    <property type="entry name" value="CHROMOSOME 16, WHOLE GENOME SHOTGUN SEQUENCE"/>
    <property type="match status" value="1"/>
</dbReference>
<dbReference type="AlphaFoldDB" id="A0A2K8SRB4"/>
<evidence type="ECO:0000313" key="2">
    <source>
        <dbReference type="EMBL" id="AUB37938.1"/>
    </source>
</evidence>
<dbReference type="KEGG" id="nfl:COO91_03889"/>
<evidence type="ECO:0000313" key="3">
    <source>
        <dbReference type="Proteomes" id="UP000232003"/>
    </source>
</evidence>
<dbReference type="EMBL" id="CP024785">
    <property type="protein sequence ID" value="AUB37938.1"/>
    <property type="molecule type" value="Genomic_DNA"/>
</dbReference>
<protein>
    <recommendedName>
        <fullName evidence="1">GmrSD restriction endonucleases N-terminal domain-containing protein</fullName>
    </recommendedName>
</protein>
<sequence>MDKTRLLGSDTKEDAIDVRYKSEYNVLLAEQCIVKATIIVMDNNYPFDEEQIWFNDYADEEDDFQIDEYDLTSTPNDFNVITIFNFMESGAVKIPGFQRNYVWDINRASKLIESIILGLPIPQIFLYEEARNKFLIINGQQRLMSIYYFIKGRFPLKEKRVELYHTYFSWKDTNANSFFGLFGDIFSNFIKQEVRNSEQLSSSIKAFIEIGRERNRLVHQDFGTFSLEKTSDEIYLLYKDALVFVNALPDKLRQCLQKNEAEKIGTEK</sequence>
<feature type="domain" description="GmrSD restriction endonucleases N-terminal" evidence="1">
    <location>
        <begin position="82"/>
        <end position="199"/>
    </location>
</feature>
<proteinExistence type="predicted"/>
<accession>A0A2K8SRB4</accession>
<dbReference type="InterPro" id="IPR004919">
    <property type="entry name" value="GmrSD_N"/>
</dbReference>
<dbReference type="RefSeq" id="WP_225912574.1">
    <property type="nucleotide sequence ID" value="NZ_CAWNNC010000001.1"/>
</dbReference>
<organism evidence="2 3">
    <name type="scientific">Nostoc flagelliforme CCNUN1</name>
    <dbReference type="NCBI Taxonomy" id="2038116"/>
    <lineage>
        <taxon>Bacteria</taxon>
        <taxon>Bacillati</taxon>
        <taxon>Cyanobacteriota</taxon>
        <taxon>Cyanophyceae</taxon>
        <taxon>Nostocales</taxon>
        <taxon>Nostocaceae</taxon>
        <taxon>Nostoc</taxon>
    </lineage>
</organism>
<dbReference type="Pfam" id="PF03235">
    <property type="entry name" value="GmrSD_N"/>
    <property type="match status" value="1"/>
</dbReference>